<dbReference type="EMBL" id="JAGMUX010000002">
    <property type="protein sequence ID" value="KAH7267617.1"/>
    <property type="molecule type" value="Genomic_DNA"/>
</dbReference>
<dbReference type="GeneID" id="70228664"/>
<comment type="caution">
    <text evidence="1">The sequence shown here is derived from an EMBL/GenBank/DDBJ whole genome shotgun (WGS) entry which is preliminary data.</text>
</comment>
<dbReference type="RefSeq" id="XP_046055436.1">
    <property type="nucleotide sequence ID" value="XM_046198710.1"/>
</dbReference>
<organism evidence="1 2">
    <name type="scientific">Fusarium redolens</name>
    <dbReference type="NCBI Taxonomy" id="48865"/>
    <lineage>
        <taxon>Eukaryota</taxon>
        <taxon>Fungi</taxon>
        <taxon>Dikarya</taxon>
        <taxon>Ascomycota</taxon>
        <taxon>Pezizomycotina</taxon>
        <taxon>Sordariomycetes</taxon>
        <taxon>Hypocreomycetidae</taxon>
        <taxon>Hypocreales</taxon>
        <taxon>Nectriaceae</taxon>
        <taxon>Fusarium</taxon>
        <taxon>Fusarium redolens species complex</taxon>
    </lineage>
</organism>
<gene>
    <name evidence="1" type="ORF">BKA55DRAFT_684890</name>
</gene>
<dbReference type="AlphaFoldDB" id="A0A9P9KSB8"/>
<keyword evidence="2" id="KW-1185">Reference proteome</keyword>
<proteinExistence type="predicted"/>
<evidence type="ECO:0000313" key="2">
    <source>
        <dbReference type="Proteomes" id="UP000720189"/>
    </source>
</evidence>
<evidence type="ECO:0000313" key="1">
    <source>
        <dbReference type="EMBL" id="KAH7267617.1"/>
    </source>
</evidence>
<protein>
    <submittedName>
        <fullName evidence="1">Uncharacterized protein</fullName>
    </submittedName>
</protein>
<name>A0A9P9KSB8_FUSRE</name>
<sequence length="133" mass="15155">MHARGELQAPSSYQAGIIQDQHSTEGQHLEQQREYAAIEDAGLSKPFKHAAIALRYNMDVREKWFAFKMSQRGRQLENGLEKHVGGWCDLGDIEPELTSSVSNTIDYVSLKHLEDAWNVQPYNTFTFRLTLCG</sequence>
<accession>A0A9P9KSB8</accession>
<dbReference type="Proteomes" id="UP000720189">
    <property type="component" value="Unassembled WGS sequence"/>
</dbReference>
<dbReference type="OrthoDB" id="5087296at2759"/>
<reference evidence="1" key="1">
    <citation type="journal article" date="2021" name="Nat. Commun.">
        <title>Genetic determinants of endophytism in the Arabidopsis root mycobiome.</title>
        <authorList>
            <person name="Mesny F."/>
            <person name="Miyauchi S."/>
            <person name="Thiergart T."/>
            <person name="Pickel B."/>
            <person name="Atanasova L."/>
            <person name="Karlsson M."/>
            <person name="Huettel B."/>
            <person name="Barry K.W."/>
            <person name="Haridas S."/>
            <person name="Chen C."/>
            <person name="Bauer D."/>
            <person name="Andreopoulos W."/>
            <person name="Pangilinan J."/>
            <person name="LaButti K."/>
            <person name="Riley R."/>
            <person name="Lipzen A."/>
            <person name="Clum A."/>
            <person name="Drula E."/>
            <person name="Henrissat B."/>
            <person name="Kohler A."/>
            <person name="Grigoriev I.V."/>
            <person name="Martin F.M."/>
            <person name="Hacquard S."/>
        </authorList>
    </citation>
    <scope>NUCLEOTIDE SEQUENCE</scope>
    <source>
        <strain evidence="1">MPI-CAGE-AT-0023</strain>
    </source>
</reference>